<feature type="chain" id="PRO_5045472199" description="Cytochrome c domain-containing protein" evidence="5">
    <location>
        <begin position="23"/>
        <end position="138"/>
    </location>
</feature>
<dbReference type="RefSeq" id="WP_075776577.1">
    <property type="nucleotide sequence ID" value="NZ_CP019437.1"/>
</dbReference>
<evidence type="ECO:0000256" key="4">
    <source>
        <dbReference type="PROSITE-ProRule" id="PRU00433"/>
    </source>
</evidence>
<dbReference type="InterPro" id="IPR036909">
    <property type="entry name" value="Cyt_c-like_dom_sf"/>
</dbReference>
<keyword evidence="3 4" id="KW-0408">Iron</keyword>
<organism evidence="7 8">
    <name type="scientific">Thioclava nitratireducens</name>
    <dbReference type="NCBI Taxonomy" id="1915078"/>
    <lineage>
        <taxon>Bacteria</taxon>
        <taxon>Pseudomonadati</taxon>
        <taxon>Pseudomonadota</taxon>
        <taxon>Alphaproteobacteria</taxon>
        <taxon>Rhodobacterales</taxon>
        <taxon>Paracoccaceae</taxon>
        <taxon>Thioclava</taxon>
    </lineage>
</organism>
<reference evidence="7 8" key="1">
    <citation type="submission" date="2017-01" db="EMBL/GenBank/DDBJ databases">
        <title>The complete genome sequence of a sulfur-oxidizing marine bacterium Thioclava sp. 25B10_4T.</title>
        <authorList>
            <person name="Liu Y."/>
            <person name="Lai Q."/>
            <person name="Shao Z."/>
        </authorList>
    </citation>
    <scope>NUCLEOTIDE SEQUENCE [LARGE SCALE GENOMIC DNA]</scope>
    <source>
        <strain evidence="7 8">25B10_4</strain>
    </source>
</reference>
<sequence>MTQVRPFLLALVLIGAAGPLAAQDAMTSDEMGAQLYADNCAACHGMKGQGDGPLAEAFIQDIPALTGLSAANDGTFPLLKVIQILDGRTEVRGHGGPMPVFGALFRNELEPLVGRFGTEAVIRGRVLAIAEHVATLQE</sequence>
<dbReference type="SUPFAM" id="SSF46626">
    <property type="entry name" value="Cytochrome c"/>
    <property type="match status" value="1"/>
</dbReference>
<evidence type="ECO:0000313" key="8">
    <source>
        <dbReference type="Proteomes" id="UP000185622"/>
    </source>
</evidence>
<keyword evidence="1 4" id="KW-0349">Heme</keyword>
<evidence type="ECO:0000259" key="6">
    <source>
        <dbReference type="PROSITE" id="PS51007"/>
    </source>
</evidence>
<accession>A0ABN4XCU4</accession>
<feature type="domain" description="Cytochrome c" evidence="6">
    <location>
        <begin position="27"/>
        <end position="120"/>
    </location>
</feature>
<gene>
    <name evidence="7" type="ORF">BMG03_09890</name>
</gene>
<keyword evidence="2 4" id="KW-0479">Metal-binding</keyword>
<dbReference type="Proteomes" id="UP000185622">
    <property type="component" value="Chromosome"/>
</dbReference>
<dbReference type="EMBL" id="CP019437">
    <property type="protein sequence ID" value="AQS48079.1"/>
    <property type="molecule type" value="Genomic_DNA"/>
</dbReference>
<dbReference type="PROSITE" id="PS51007">
    <property type="entry name" value="CYTC"/>
    <property type="match status" value="1"/>
</dbReference>
<name>A0ABN4XCU4_9RHOB</name>
<feature type="signal peptide" evidence="5">
    <location>
        <begin position="1"/>
        <end position="22"/>
    </location>
</feature>
<dbReference type="Pfam" id="PF00034">
    <property type="entry name" value="Cytochrom_C"/>
    <property type="match status" value="1"/>
</dbReference>
<proteinExistence type="predicted"/>
<keyword evidence="5" id="KW-0732">Signal</keyword>
<evidence type="ECO:0000256" key="1">
    <source>
        <dbReference type="ARBA" id="ARBA00022617"/>
    </source>
</evidence>
<evidence type="ECO:0000256" key="3">
    <source>
        <dbReference type="ARBA" id="ARBA00023004"/>
    </source>
</evidence>
<evidence type="ECO:0000256" key="5">
    <source>
        <dbReference type="SAM" id="SignalP"/>
    </source>
</evidence>
<dbReference type="Gene3D" id="1.10.760.10">
    <property type="entry name" value="Cytochrome c-like domain"/>
    <property type="match status" value="1"/>
</dbReference>
<protein>
    <recommendedName>
        <fullName evidence="6">Cytochrome c domain-containing protein</fullName>
    </recommendedName>
</protein>
<keyword evidence="8" id="KW-1185">Reference proteome</keyword>
<evidence type="ECO:0000313" key="7">
    <source>
        <dbReference type="EMBL" id="AQS48079.1"/>
    </source>
</evidence>
<dbReference type="InterPro" id="IPR009056">
    <property type="entry name" value="Cyt_c-like_dom"/>
</dbReference>
<evidence type="ECO:0000256" key="2">
    <source>
        <dbReference type="ARBA" id="ARBA00022723"/>
    </source>
</evidence>